<gene>
    <name evidence="1" type="ORF">CIT37_26565</name>
</gene>
<name>A0A2U8PC12_9BRAD</name>
<protein>
    <submittedName>
        <fullName evidence="1">Uncharacterized protein</fullName>
    </submittedName>
</protein>
<sequence length="61" mass="6316">MYARAKMQEFVALMSDLSAVARRAKAEATCGISGPGYRCAHAGYGAATTSAVILRCETCGA</sequence>
<reference evidence="1 2" key="1">
    <citation type="journal article" date="2014" name="Int. J. Syst. Evol. Microbiol.">
        <title>Bradyrhizobium ottawaense sp. nov., a symbiotic nitrogen fixing bacterium from root nodules of soybeans in Canada.</title>
        <authorList>
            <person name="Yu X."/>
            <person name="Cloutier S."/>
            <person name="Tambong J.T."/>
            <person name="Bromfield E.S."/>
        </authorList>
    </citation>
    <scope>NUCLEOTIDE SEQUENCE [LARGE SCALE GENOMIC DNA]</scope>
    <source>
        <strain evidence="1 2">OO99</strain>
    </source>
</reference>
<dbReference type="Proteomes" id="UP000215703">
    <property type="component" value="Chromosome"/>
</dbReference>
<evidence type="ECO:0000313" key="2">
    <source>
        <dbReference type="Proteomes" id="UP000215703"/>
    </source>
</evidence>
<evidence type="ECO:0000313" key="1">
    <source>
        <dbReference type="EMBL" id="AWL95313.1"/>
    </source>
</evidence>
<proteinExistence type="predicted"/>
<accession>A0A2U8PC12</accession>
<reference evidence="1 2" key="2">
    <citation type="journal article" date="2017" name="Syst. Appl. Microbiol.">
        <title>Soybeans inoculated with root zone soils of Canadian native legumes harbour diverse and novel Bradyrhizobium spp. that possess agricultural potential.</title>
        <authorList>
            <person name="Bromfield E.S.P."/>
            <person name="Cloutier S."/>
            <person name="Tambong J.T."/>
            <person name="Tran Thi T.V."/>
        </authorList>
    </citation>
    <scope>NUCLEOTIDE SEQUENCE [LARGE SCALE GENOMIC DNA]</scope>
    <source>
        <strain evidence="1 2">OO99</strain>
    </source>
</reference>
<dbReference type="AlphaFoldDB" id="A0A2U8PC12"/>
<organism evidence="1 2">
    <name type="scientific">Bradyrhizobium ottawaense</name>
    <dbReference type="NCBI Taxonomy" id="931866"/>
    <lineage>
        <taxon>Bacteria</taxon>
        <taxon>Pseudomonadati</taxon>
        <taxon>Pseudomonadota</taxon>
        <taxon>Alphaproteobacteria</taxon>
        <taxon>Hyphomicrobiales</taxon>
        <taxon>Nitrobacteraceae</taxon>
        <taxon>Bradyrhizobium</taxon>
    </lineage>
</organism>
<dbReference type="EMBL" id="CP029425">
    <property type="protein sequence ID" value="AWL95313.1"/>
    <property type="molecule type" value="Genomic_DNA"/>
</dbReference>